<organism evidence="1 2">
    <name type="scientific">Chitinophaga eiseniae</name>
    <dbReference type="NCBI Taxonomy" id="634771"/>
    <lineage>
        <taxon>Bacteria</taxon>
        <taxon>Pseudomonadati</taxon>
        <taxon>Bacteroidota</taxon>
        <taxon>Chitinophagia</taxon>
        <taxon>Chitinophagales</taxon>
        <taxon>Chitinophagaceae</taxon>
        <taxon>Chitinophaga</taxon>
    </lineage>
</organism>
<gene>
    <name evidence="1" type="ORF">SAMN04488128_103741</name>
</gene>
<reference evidence="2" key="1">
    <citation type="submission" date="2017-02" db="EMBL/GenBank/DDBJ databases">
        <authorList>
            <person name="Varghese N."/>
            <person name="Submissions S."/>
        </authorList>
    </citation>
    <scope>NUCLEOTIDE SEQUENCE [LARGE SCALE GENOMIC DNA]</scope>
    <source>
        <strain evidence="2">DSM 22224</strain>
    </source>
</reference>
<evidence type="ECO:0008006" key="3">
    <source>
        <dbReference type="Google" id="ProtNLM"/>
    </source>
</evidence>
<dbReference type="Gene3D" id="1.10.8.340">
    <property type="entry name" value="PG0816-like"/>
    <property type="match status" value="1"/>
</dbReference>
<evidence type="ECO:0000313" key="1">
    <source>
        <dbReference type="EMBL" id="SKA32941.1"/>
    </source>
</evidence>
<dbReference type="EMBL" id="FUWZ01000003">
    <property type="protein sequence ID" value="SKA32941.1"/>
    <property type="molecule type" value="Genomic_DNA"/>
</dbReference>
<accession>A0A1T4SYF5</accession>
<dbReference type="Proteomes" id="UP000190367">
    <property type="component" value="Unassembled WGS sequence"/>
</dbReference>
<dbReference type="AlphaFoldDB" id="A0A1T4SYF5"/>
<keyword evidence="2" id="KW-1185">Reference proteome</keyword>
<evidence type="ECO:0000313" key="2">
    <source>
        <dbReference type="Proteomes" id="UP000190367"/>
    </source>
</evidence>
<dbReference type="OrthoDB" id="1079392at2"/>
<dbReference type="Pfam" id="PF08989">
    <property type="entry name" value="DUF1896"/>
    <property type="match status" value="1"/>
</dbReference>
<name>A0A1T4SYF5_9BACT</name>
<proteinExistence type="predicted"/>
<protein>
    <recommendedName>
        <fullName evidence="3">DUF1896 domain-containing protein</fullName>
    </recommendedName>
</protein>
<dbReference type="RefSeq" id="WP_078671068.1">
    <property type="nucleotide sequence ID" value="NZ_FUWZ01000003.1"/>
</dbReference>
<dbReference type="Gene3D" id="1.10.8.330">
    <property type="entry name" value="PG0816-like"/>
    <property type="match status" value="1"/>
</dbReference>
<dbReference type="InterPro" id="IPR015082">
    <property type="entry name" value="DUF1896"/>
</dbReference>
<dbReference type="STRING" id="634771.SAMN04488128_103741"/>
<sequence length="145" mass="16971">MTTQKNEYSYYKVKLRELLRSSFPELASNTKFIEDRSNWAAKAYEGAFMAGNPVEECDRIADAILFENLHFSKYDTVFRVVCEEFDTLMADDDLRPFALKMLPICKPVFARYELTENFQDSPEYDRLYSELTGTIQIFIEQNGLQ</sequence>
<dbReference type="SUPFAM" id="SSF140753">
    <property type="entry name" value="PG0816-like"/>
    <property type="match status" value="1"/>
</dbReference>
<dbReference type="InterPro" id="IPR036297">
    <property type="entry name" value="PG0816-like_sf"/>
</dbReference>